<dbReference type="Gene3D" id="3.40.50.2000">
    <property type="entry name" value="Glycogen Phosphorylase B"/>
    <property type="match status" value="2"/>
</dbReference>
<dbReference type="SUPFAM" id="SSF53756">
    <property type="entry name" value="UDP-Glycosyltransferase/glycogen phosphorylase"/>
    <property type="match status" value="2"/>
</dbReference>
<comment type="similarity">
    <text evidence="1">Belongs to the UDP-glycosyltransferase family.</text>
</comment>
<evidence type="ECO:0000256" key="4">
    <source>
        <dbReference type="SAM" id="Phobius"/>
    </source>
</evidence>
<feature type="transmembrane region" description="Helical" evidence="4">
    <location>
        <begin position="845"/>
        <end position="866"/>
    </location>
</feature>
<dbReference type="PANTHER" id="PTHR48043:SF145">
    <property type="entry name" value="FI06409P-RELATED"/>
    <property type="match status" value="1"/>
</dbReference>
<evidence type="ECO:0000256" key="3">
    <source>
        <dbReference type="ARBA" id="ARBA00022679"/>
    </source>
</evidence>
<evidence type="ECO:0000256" key="2">
    <source>
        <dbReference type="ARBA" id="ARBA00022676"/>
    </source>
</evidence>
<name>A0AAV1LFD1_9NEOP</name>
<evidence type="ECO:0000256" key="1">
    <source>
        <dbReference type="ARBA" id="ARBA00009995"/>
    </source>
</evidence>
<dbReference type="CDD" id="cd03784">
    <property type="entry name" value="GT1_Gtf-like"/>
    <property type="match status" value="2"/>
</dbReference>
<dbReference type="EMBL" id="CAVLGL010000089">
    <property type="protein sequence ID" value="CAK1594083.1"/>
    <property type="molecule type" value="Genomic_DNA"/>
</dbReference>
<dbReference type="Proteomes" id="UP001314205">
    <property type="component" value="Unassembled WGS sequence"/>
</dbReference>
<protein>
    <recommendedName>
        <fullName evidence="7">UDP-glycosyltransferase</fullName>
    </recommendedName>
</protein>
<reference evidence="5 6" key="1">
    <citation type="submission" date="2023-11" db="EMBL/GenBank/DDBJ databases">
        <authorList>
            <person name="Hedman E."/>
            <person name="Englund M."/>
            <person name="Stromberg M."/>
            <person name="Nyberg Akerstrom W."/>
            <person name="Nylinder S."/>
            <person name="Jareborg N."/>
            <person name="Kallberg Y."/>
            <person name="Kronander E."/>
        </authorList>
    </citation>
    <scope>NUCLEOTIDE SEQUENCE [LARGE SCALE GENOMIC DNA]</scope>
</reference>
<dbReference type="Pfam" id="PF00201">
    <property type="entry name" value="UDPGT"/>
    <property type="match status" value="2"/>
</dbReference>
<keyword evidence="6" id="KW-1185">Reference proteome</keyword>
<comment type="caution">
    <text evidence="5">The sequence shown here is derived from an EMBL/GenBank/DDBJ whole genome shotgun (WGS) entry which is preliminary data.</text>
</comment>
<dbReference type="PANTHER" id="PTHR48043">
    <property type="entry name" value="EG:EG0003.4 PROTEIN-RELATED"/>
    <property type="match status" value="1"/>
</dbReference>
<accession>A0AAV1LFD1</accession>
<dbReference type="GO" id="GO:0008194">
    <property type="term" value="F:UDP-glycosyltransferase activity"/>
    <property type="evidence" value="ECO:0007669"/>
    <property type="project" value="InterPro"/>
</dbReference>
<dbReference type="InterPro" id="IPR002213">
    <property type="entry name" value="UDP_glucos_trans"/>
</dbReference>
<dbReference type="PROSITE" id="PS00375">
    <property type="entry name" value="UDPGT"/>
    <property type="match status" value="1"/>
</dbReference>
<dbReference type="FunFam" id="3.40.50.2000:FF:000021">
    <property type="entry name" value="UDP-glucuronosyltransferase"/>
    <property type="match status" value="1"/>
</dbReference>
<evidence type="ECO:0008006" key="7">
    <source>
        <dbReference type="Google" id="ProtNLM"/>
    </source>
</evidence>
<gene>
    <name evidence="5" type="ORF">PARMNEM_LOCUS13774</name>
</gene>
<proteinExistence type="inferred from homology"/>
<keyword evidence="3" id="KW-0808">Transferase</keyword>
<dbReference type="FunFam" id="3.40.50.2000:FF:000050">
    <property type="entry name" value="UDP-glucuronosyltransferase"/>
    <property type="match status" value="1"/>
</dbReference>
<keyword evidence="4" id="KW-0472">Membrane</keyword>
<organism evidence="5 6">
    <name type="scientific">Parnassius mnemosyne</name>
    <name type="common">clouded apollo</name>
    <dbReference type="NCBI Taxonomy" id="213953"/>
    <lineage>
        <taxon>Eukaryota</taxon>
        <taxon>Metazoa</taxon>
        <taxon>Ecdysozoa</taxon>
        <taxon>Arthropoda</taxon>
        <taxon>Hexapoda</taxon>
        <taxon>Insecta</taxon>
        <taxon>Pterygota</taxon>
        <taxon>Neoptera</taxon>
        <taxon>Endopterygota</taxon>
        <taxon>Lepidoptera</taxon>
        <taxon>Glossata</taxon>
        <taxon>Ditrysia</taxon>
        <taxon>Papilionoidea</taxon>
        <taxon>Papilionidae</taxon>
        <taxon>Parnassiinae</taxon>
        <taxon>Parnassini</taxon>
        <taxon>Parnassius</taxon>
        <taxon>Driopa</taxon>
    </lineage>
</organism>
<dbReference type="InterPro" id="IPR035595">
    <property type="entry name" value="UDP_glycos_trans_CS"/>
</dbReference>
<keyword evidence="2" id="KW-0328">Glycosyltransferase</keyword>
<sequence length="877" mass="100148">MIDKHSILKDGIELSNPKHLSQLVTKLFSLTLQHADVNMLLKDTTQRFDLVIAEWLFNEVYTGLAALYDCPFIWFSSTKPHPLLLQLIDKTANSMLVKGKSDLPHLMKDKYVYNLEKEAFINIFEPLMALRKKSLRSYDESRYIASLALVNSHASLDLDTNWPQNLKLIAGFHIDQDTEPLPKDIKSIMDNARHGVIYFSMGSYMESNDIPEVSSQKLIDMFSQLKQIVIWKLELSYYKLPRNIHILKWAPQQSILAHPNCILFITHGGLLSLTESVHFGVPVIGIPVFGDQFINVARAVEKGFAKKVNLYSSIAKEINEAIKEMLSNPSYRKRVQELSAIYNDRLMLPSVELVHWKMKFPLGICLVILTVAVTFSEAYKILVVSPFPGRSHTIISDAYVNLLLDAGHEVTYINAYPSNNSNPLLHVIDVSETKKYYNSDLVVIKSILNDEVDVKDPSYFLEAILNVSKATLENRDVAKIISNKNLKFDLVIAEWMISEVYAGFSALYDCPFVWFTPVEPHWMIFYLTDEVSNPAYTSTPMSTNIIPFTFKQRVQELILQTFFYFIKEWNVYYADKEIYTKTFAPAIAQRGKALPSYDEIRFNASMILGYSHVSLGEANRLPQSYKTVSGLHIDQNLKPLPKELKNIMDKSKSGVIYFSMGSNVRSQDMPDQMKKKFIKIFSQLEQTVLWKSEEEFPDLPKNVHILKWAPQQSILAHPNCIMFITHGGLLSITEAVHFGVPIIGIPVFADQFANVKRAVKKGFAKQVDLSKSMAEDIDDAIQELLRNLSYRNKAKELSFIYHHRPISPGAEFVHWVEHVVRTKGAAHLRSPAFTVTWYQKMYLDLIALLAITLVLILTCIKLTLCARSNKSHKKKMN</sequence>
<evidence type="ECO:0000313" key="5">
    <source>
        <dbReference type="EMBL" id="CAK1594083.1"/>
    </source>
</evidence>
<keyword evidence="4" id="KW-1133">Transmembrane helix</keyword>
<dbReference type="InterPro" id="IPR050271">
    <property type="entry name" value="UDP-glycosyltransferase"/>
</dbReference>
<evidence type="ECO:0000313" key="6">
    <source>
        <dbReference type="Proteomes" id="UP001314205"/>
    </source>
</evidence>
<dbReference type="AlphaFoldDB" id="A0AAV1LFD1"/>
<keyword evidence="4" id="KW-0812">Transmembrane</keyword>